<dbReference type="Proteomes" id="UP001519344">
    <property type="component" value="Unassembled WGS sequence"/>
</dbReference>
<proteinExistence type="predicted"/>
<accession>A0ABS4I9P1</accession>
<dbReference type="EMBL" id="JAGGKV010000038">
    <property type="protein sequence ID" value="MBP1967633.1"/>
    <property type="molecule type" value="Genomic_DNA"/>
</dbReference>
<keyword evidence="2" id="KW-1185">Reference proteome</keyword>
<comment type="caution">
    <text evidence="1">The sequence shown here is derived from an EMBL/GenBank/DDBJ whole genome shotgun (WGS) entry which is preliminary data.</text>
</comment>
<dbReference type="RefSeq" id="WP_167062879.1">
    <property type="nucleotide sequence ID" value="NZ_JAAOZR010000025.1"/>
</dbReference>
<name>A0ABS4I9P1_9BACL</name>
<evidence type="ECO:0000313" key="2">
    <source>
        <dbReference type="Proteomes" id="UP001519344"/>
    </source>
</evidence>
<evidence type="ECO:0000313" key="1">
    <source>
        <dbReference type="EMBL" id="MBP1967633.1"/>
    </source>
</evidence>
<gene>
    <name evidence="1" type="ORF">J2Z65_006905</name>
</gene>
<organism evidence="1 2">
    <name type="scientific">Paenibacillus aceris</name>
    <dbReference type="NCBI Taxonomy" id="869555"/>
    <lineage>
        <taxon>Bacteria</taxon>
        <taxon>Bacillati</taxon>
        <taxon>Bacillota</taxon>
        <taxon>Bacilli</taxon>
        <taxon>Bacillales</taxon>
        <taxon>Paenibacillaceae</taxon>
        <taxon>Paenibacillus</taxon>
    </lineage>
</organism>
<sequence>MDFNTNELGQIGSKLYELSNTNSLIHSIYLLNDQKKLAFSSLSTRADLFNCILVSTF</sequence>
<protein>
    <submittedName>
        <fullName evidence="1">Uncharacterized protein</fullName>
    </submittedName>
</protein>
<reference evidence="1 2" key="1">
    <citation type="submission" date="2021-03" db="EMBL/GenBank/DDBJ databases">
        <title>Genomic Encyclopedia of Type Strains, Phase IV (KMG-IV): sequencing the most valuable type-strain genomes for metagenomic binning, comparative biology and taxonomic classification.</title>
        <authorList>
            <person name="Goeker M."/>
        </authorList>
    </citation>
    <scope>NUCLEOTIDE SEQUENCE [LARGE SCALE GENOMIC DNA]</scope>
    <source>
        <strain evidence="1 2">DSM 24950</strain>
    </source>
</reference>